<feature type="active site" description="Proton acceptor" evidence="1">
    <location>
        <position position="189"/>
    </location>
</feature>
<dbReference type="AlphaFoldDB" id="A0A8H7TI16"/>
<keyword evidence="2" id="KW-0732">Signal</keyword>
<feature type="signal peptide" evidence="2">
    <location>
        <begin position="1"/>
        <end position="19"/>
    </location>
</feature>
<dbReference type="PANTHER" id="PTHR37536">
    <property type="entry name" value="PUTATIVE (AFU_ORTHOLOGUE AFUA_3G02970)-RELATED"/>
    <property type="match status" value="1"/>
</dbReference>
<dbReference type="Gene3D" id="3.30.429.10">
    <property type="entry name" value="Macrophage Migration Inhibitory Factor"/>
    <property type="match status" value="1"/>
</dbReference>
<organism evidence="4 5">
    <name type="scientific">Cadophora malorum</name>
    <dbReference type="NCBI Taxonomy" id="108018"/>
    <lineage>
        <taxon>Eukaryota</taxon>
        <taxon>Fungi</taxon>
        <taxon>Dikarya</taxon>
        <taxon>Ascomycota</taxon>
        <taxon>Pezizomycotina</taxon>
        <taxon>Leotiomycetes</taxon>
        <taxon>Helotiales</taxon>
        <taxon>Ploettnerulaceae</taxon>
        <taxon>Cadophora</taxon>
    </lineage>
</organism>
<dbReference type="SUPFAM" id="SSF49899">
    <property type="entry name" value="Concanavalin A-like lectins/glucanases"/>
    <property type="match status" value="1"/>
</dbReference>
<dbReference type="InterPro" id="IPR013320">
    <property type="entry name" value="ConA-like_dom_sf"/>
</dbReference>
<accession>A0A8H7TI16</accession>
<protein>
    <recommendedName>
        <fullName evidence="3">Tautomerase cis-CaaD-like domain-containing protein</fullName>
    </recommendedName>
</protein>
<dbReference type="Proteomes" id="UP000664132">
    <property type="component" value="Unassembled WGS sequence"/>
</dbReference>
<dbReference type="PRINTS" id="PR00977">
    <property type="entry name" value="SCYTLDPTASE"/>
</dbReference>
<dbReference type="GO" id="GO:0070007">
    <property type="term" value="F:glutamic-type endopeptidase activity"/>
    <property type="evidence" value="ECO:0007669"/>
    <property type="project" value="InterPro"/>
</dbReference>
<proteinExistence type="predicted"/>
<feature type="chain" id="PRO_5034112519" description="Tautomerase cis-CaaD-like domain-containing protein" evidence="2">
    <location>
        <begin position="20"/>
        <end position="401"/>
    </location>
</feature>
<name>A0A8H7TI16_9HELO</name>
<evidence type="ECO:0000313" key="4">
    <source>
        <dbReference type="EMBL" id="KAG4419582.1"/>
    </source>
</evidence>
<dbReference type="CDD" id="cd13426">
    <property type="entry name" value="Peptidase_G1"/>
    <property type="match status" value="1"/>
</dbReference>
<dbReference type="InterPro" id="IPR028116">
    <property type="entry name" value="Cis-CaaD-like"/>
</dbReference>
<dbReference type="GO" id="GO:0006508">
    <property type="term" value="P:proteolysis"/>
    <property type="evidence" value="ECO:0007669"/>
    <property type="project" value="InterPro"/>
</dbReference>
<evidence type="ECO:0000313" key="5">
    <source>
        <dbReference type="Proteomes" id="UP000664132"/>
    </source>
</evidence>
<comment type="caution">
    <text evidence="4">The sequence shown here is derived from an EMBL/GenBank/DDBJ whole genome shotgun (WGS) entry which is preliminary data.</text>
</comment>
<dbReference type="Gene3D" id="2.60.120.700">
    <property type="entry name" value="Peptidase G1"/>
    <property type="match status" value="1"/>
</dbReference>
<evidence type="ECO:0000256" key="1">
    <source>
        <dbReference type="PIRSR" id="PIRSR600250-50"/>
    </source>
</evidence>
<dbReference type="InterPro" id="IPR038656">
    <property type="entry name" value="Peptidase_G1_sf"/>
</dbReference>
<dbReference type="EMBL" id="JAFJYH010000102">
    <property type="protein sequence ID" value="KAG4419582.1"/>
    <property type="molecule type" value="Genomic_DNA"/>
</dbReference>
<sequence>MKFSSSILSSLVLASSALAAPGTALRRSRAAHKSNPINRINKPELTNVTEVSYSSNWAGAVLIGTGYTSVTGTFTVPSPTTAGSGSAWVGIDGDTCGTAILQTGVDWTRSGSKITYDAWYEWYPDYAYDFSGITIAAGDVITVTVTATSKTAGTAIVKNVTKGTSVTHTFSNEASLGSLCEYNAEWIVEDFESGGSLVSFANFGTVTFSGASAVKSGTSVGVTGATIIDIEQSNTILTDCSLVGTSGVTCKLKLEMPILKLYTSPGQLTDEEKQELATILTSGYTKLMPAFFVNIMFHELPDNSFFLGGKPTSGKFIRFTAEHIALNFNEDLVRANRYLDWVGEIFNQRFDHRGWTWEVSVTESRRELWRVQSLVPPLVGSEGMKVWMEGGKAVPWEGEKL</sequence>
<dbReference type="InterPro" id="IPR014347">
    <property type="entry name" value="Tautomerase/MIF_sf"/>
</dbReference>
<evidence type="ECO:0000256" key="2">
    <source>
        <dbReference type="SAM" id="SignalP"/>
    </source>
</evidence>
<reference evidence="4" key="1">
    <citation type="submission" date="2021-02" db="EMBL/GenBank/DDBJ databases">
        <title>Genome sequence Cadophora malorum strain M34.</title>
        <authorList>
            <person name="Stefanovic E."/>
            <person name="Vu D."/>
            <person name="Scully C."/>
            <person name="Dijksterhuis J."/>
            <person name="Roader J."/>
            <person name="Houbraken J."/>
        </authorList>
    </citation>
    <scope>NUCLEOTIDE SEQUENCE</scope>
    <source>
        <strain evidence="4">M34</strain>
    </source>
</reference>
<evidence type="ECO:0000259" key="3">
    <source>
        <dbReference type="Pfam" id="PF14832"/>
    </source>
</evidence>
<keyword evidence="5" id="KW-1185">Reference proteome</keyword>
<dbReference type="PANTHER" id="PTHR37536:SF1">
    <property type="entry name" value="ASPERGILLOPEPSIN, PUTAITVE (AFU_ORTHOLOGUE AFUA_7G01200)"/>
    <property type="match status" value="1"/>
</dbReference>
<dbReference type="Pfam" id="PF14832">
    <property type="entry name" value="Tautomerase_3"/>
    <property type="match status" value="1"/>
</dbReference>
<dbReference type="Pfam" id="PF01828">
    <property type="entry name" value="Peptidase_A4"/>
    <property type="match status" value="1"/>
</dbReference>
<gene>
    <name evidence="4" type="ORF">IFR04_007284</name>
</gene>
<feature type="domain" description="Tautomerase cis-CaaD-like" evidence="3">
    <location>
        <begin position="256"/>
        <end position="390"/>
    </location>
</feature>
<dbReference type="InterPro" id="IPR000250">
    <property type="entry name" value="Peptidase_G1"/>
</dbReference>
<dbReference type="OrthoDB" id="2862635at2759"/>